<dbReference type="SUPFAM" id="SSF52540">
    <property type="entry name" value="P-loop containing nucleoside triphosphate hydrolases"/>
    <property type="match status" value="1"/>
</dbReference>
<keyword evidence="8" id="KW-1185">Reference proteome</keyword>
<dbReference type="Proteomes" id="UP000008311">
    <property type="component" value="Unassembled WGS sequence"/>
</dbReference>
<dbReference type="InterPro" id="IPR025064">
    <property type="entry name" value="DUF4005"/>
</dbReference>
<evidence type="ECO:0000313" key="8">
    <source>
        <dbReference type="Proteomes" id="UP000008311"/>
    </source>
</evidence>
<evidence type="ECO:0000256" key="3">
    <source>
        <dbReference type="ARBA" id="ARBA00024378"/>
    </source>
</evidence>
<proteinExistence type="inferred from homology"/>
<dbReference type="PANTHER" id="PTHR32295">
    <property type="entry name" value="IQ-DOMAIN 5-RELATED"/>
    <property type="match status" value="1"/>
</dbReference>
<dbReference type="AlphaFoldDB" id="B9RER0"/>
<evidence type="ECO:0000259" key="6">
    <source>
        <dbReference type="Pfam" id="PF13178"/>
    </source>
</evidence>
<protein>
    <submittedName>
        <fullName evidence="7">Calmodulin binding protein, putative</fullName>
    </submittedName>
</protein>
<feature type="compositionally biased region" description="Polar residues" evidence="5">
    <location>
        <begin position="344"/>
        <end position="359"/>
    </location>
</feature>
<feature type="domain" description="DUF4005" evidence="6">
    <location>
        <begin position="274"/>
        <end position="351"/>
    </location>
</feature>
<keyword evidence="1" id="KW-0112">Calmodulin-binding</keyword>
<reference evidence="8" key="1">
    <citation type="journal article" date="2010" name="Nat. Biotechnol.">
        <title>Draft genome sequence of the oilseed species Ricinus communis.</title>
        <authorList>
            <person name="Chan A.P."/>
            <person name="Crabtree J."/>
            <person name="Zhao Q."/>
            <person name="Lorenzi H."/>
            <person name="Orvis J."/>
            <person name="Puiu D."/>
            <person name="Melake-Berhan A."/>
            <person name="Jones K.M."/>
            <person name="Redman J."/>
            <person name="Chen G."/>
            <person name="Cahoon E.B."/>
            <person name="Gedil M."/>
            <person name="Stanke M."/>
            <person name="Haas B.J."/>
            <person name="Wortman J.R."/>
            <person name="Fraser-Liggett C.M."/>
            <person name="Ravel J."/>
            <person name="Rabinowicz P.D."/>
        </authorList>
    </citation>
    <scope>NUCLEOTIDE SEQUENCE [LARGE SCALE GENOMIC DNA]</scope>
    <source>
        <strain evidence="8">cv. Hale</strain>
    </source>
</reference>
<evidence type="ECO:0000256" key="1">
    <source>
        <dbReference type="ARBA" id="ARBA00022860"/>
    </source>
</evidence>
<feature type="region of interest" description="Disordered" evidence="5">
    <location>
        <begin position="313"/>
        <end position="359"/>
    </location>
</feature>
<dbReference type="CDD" id="cd23767">
    <property type="entry name" value="IQCD"/>
    <property type="match status" value="1"/>
</dbReference>
<sequence>MGKASRWIMNFLVGKKEEKEKRKNITFYEDYMRTPNGSIPSTPNYKRRWSFGKSSGREKVNKNSKSLDAITPLITQHAASLEWENRQNRNKTVAAVPAPAEAIKRVVATREDRIIRSVEEAAATRIQAAYRSYLARRALCALRALVKLQALVRGHLVRRQTAATLQQMQALMAIQVRARCQRIQMAKESAQLVVRSLSSRHGNFPLDSELRGALKEVMDLNVYETKRVLKDDHGYLDHPQMGRREHGKTKYYSGEIYISKRKDQYEEFSFPTVLNSPENYSPSPVAIRGRASFTYQKPDYMQPICHPNYMANTESSRAKVRSQSEPKQRPKGSMRPEGKGTAPMNGSNAQQDGRLQGSSSYSMSLAYENRDPWLTKVFQSSRHEDCEYDAKSKARSSYSNCNKLLAACEPHLYLY</sequence>
<dbReference type="Pfam" id="PF13178">
    <property type="entry name" value="DUF4005"/>
    <property type="match status" value="1"/>
</dbReference>
<evidence type="ECO:0000313" key="7">
    <source>
        <dbReference type="EMBL" id="EEF49681.1"/>
    </source>
</evidence>
<dbReference type="PROSITE" id="PS50096">
    <property type="entry name" value="IQ"/>
    <property type="match status" value="2"/>
</dbReference>
<dbReference type="eggNOG" id="ENOG502S0AM">
    <property type="taxonomic scope" value="Eukaryota"/>
</dbReference>
<dbReference type="GO" id="GO:0005516">
    <property type="term" value="F:calmodulin binding"/>
    <property type="evidence" value="ECO:0007669"/>
    <property type="project" value="UniProtKB-KW"/>
</dbReference>
<dbReference type="STRING" id="3988.B9RER0"/>
<evidence type="ECO:0000256" key="4">
    <source>
        <dbReference type="ARBA" id="ARBA00045534"/>
    </source>
</evidence>
<dbReference type="SMART" id="SM00015">
    <property type="entry name" value="IQ"/>
    <property type="match status" value="2"/>
</dbReference>
<dbReference type="KEGG" id="rcu:8289354"/>
<accession>B9RER0</accession>
<dbReference type="InterPro" id="IPR000048">
    <property type="entry name" value="IQ_motif_EF-hand-BS"/>
</dbReference>
<gene>
    <name evidence="7" type="ORF">RCOM_1427840</name>
</gene>
<comment type="subunit">
    <text evidence="3">Binds to multiple calmodulin (CaM) in the presence of Ca(2+) and CaM-like proteins.</text>
</comment>
<dbReference type="EMBL" id="EQ973777">
    <property type="protein sequence ID" value="EEF49681.1"/>
    <property type="molecule type" value="Genomic_DNA"/>
</dbReference>
<name>B9RER0_RICCO</name>
<dbReference type="InParanoid" id="B9RER0"/>
<evidence type="ECO:0000256" key="2">
    <source>
        <dbReference type="ARBA" id="ARBA00024341"/>
    </source>
</evidence>
<dbReference type="InterPro" id="IPR027417">
    <property type="entry name" value="P-loop_NTPase"/>
</dbReference>
<dbReference type="OrthoDB" id="1298402at2759"/>
<dbReference type="Gene3D" id="1.20.5.190">
    <property type="match status" value="1"/>
</dbReference>
<comment type="function">
    <text evidence="4">May be involved in cooperative interactions with calmodulins or calmodulin-like proteins. Recruits calmodulin proteins to microtubules, thus being a potential scaffold in cellular signaling and trafficking. May associate with nucleic acids and regulate gene expression at the transcriptional or post-transcriptional level.</text>
</comment>
<feature type="compositionally biased region" description="Basic and acidic residues" evidence="5">
    <location>
        <begin position="322"/>
        <end position="338"/>
    </location>
</feature>
<comment type="similarity">
    <text evidence="2">Belongs to the IQD family.</text>
</comment>
<dbReference type="Pfam" id="PF00612">
    <property type="entry name" value="IQ"/>
    <property type="match status" value="2"/>
</dbReference>
<evidence type="ECO:0000256" key="5">
    <source>
        <dbReference type="SAM" id="MobiDB-lite"/>
    </source>
</evidence>
<dbReference type="PANTHER" id="PTHR32295:SF263">
    <property type="entry name" value="DUF4005 DOMAIN-CONTAINING PROTEIN"/>
    <property type="match status" value="1"/>
</dbReference>
<organism evidence="7 8">
    <name type="scientific">Ricinus communis</name>
    <name type="common">Castor bean</name>
    <dbReference type="NCBI Taxonomy" id="3988"/>
    <lineage>
        <taxon>Eukaryota</taxon>
        <taxon>Viridiplantae</taxon>
        <taxon>Streptophyta</taxon>
        <taxon>Embryophyta</taxon>
        <taxon>Tracheophyta</taxon>
        <taxon>Spermatophyta</taxon>
        <taxon>Magnoliopsida</taxon>
        <taxon>eudicotyledons</taxon>
        <taxon>Gunneridae</taxon>
        <taxon>Pentapetalae</taxon>
        <taxon>rosids</taxon>
        <taxon>fabids</taxon>
        <taxon>Malpighiales</taxon>
        <taxon>Euphorbiaceae</taxon>
        <taxon>Acalyphoideae</taxon>
        <taxon>Acalypheae</taxon>
        <taxon>Ricinus</taxon>
    </lineage>
</organism>